<organism evidence="1 2">
    <name type="scientific">Streptomyces capitiformicae</name>
    <dbReference type="NCBI Taxonomy" id="2014920"/>
    <lineage>
        <taxon>Bacteria</taxon>
        <taxon>Bacillati</taxon>
        <taxon>Actinomycetota</taxon>
        <taxon>Actinomycetes</taxon>
        <taxon>Kitasatosporales</taxon>
        <taxon>Streptomycetaceae</taxon>
        <taxon>Streptomyces</taxon>
    </lineage>
</organism>
<accession>A0A918ZPP0</accession>
<name>A0A918ZPP0_9ACTN</name>
<reference evidence="1" key="2">
    <citation type="submission" date="2020-09" db="EMBL/GenBank/DDBJ databases">
        <authorList>
            <person name="Sun Q."/>
            <person name="Zhou Y."/>
        </authorList>
    </citation>
    <scope>NUCLEOTIDE SEQUENCE</scope>
    <source>
        <strain evidence="1">CGMCC 4.7403</strain>
    </source>
</reference>
<comment type="caution">
    <text evidence="1">The sequence shown here is derived from an EMBL/GenBank/DDBJ whole genome shotgun (WGS) entry which is preliminary data.</text>
</comment>
<proteinExistence type="predicted"/>
<dbReference type="AlphaFoldDB" id="A0A918ZPP0"/>
<protein>
    <submittedName>
        <fullName evidence="1">Uncharacterized protein</fullName>
    </submittedName>
</protein>
<evidence type="ECO:0000313" key="1">
    <source>
        <dbReference type="EMBL" id="GHE62106.1"/>
    </source>
</evidence>
<keyword evidence="2" id="KW-1185">Reference proteome</keyword>
<evidence type="ECO:0000313" key="2">
    <source>
        <dbReference type="Proteomes" id="UP000603227"/>
    </source>
</evidence>
<reference evidence="1" key="1">
    <citation type="journal article" date="2014" name="Int. J. Syst. Evol. Microbiol.">
        <title>Complete genome sequence of Corynebacterium casei LMG S-19264T (=DSM 44701T), isolated from a smear-ripened cheese.</title>
        <authorList>
            <consortium name="US DOE Joint Genome Institute (JGI-PGF)"/>
            <person name="Walter F."/>
            <person name="Albersmeier A."/>
            <person name="Kalinowski J."/>
            <person name="Ruckert C."/>
        </authorList>
    </citation>
    <scope>NUCLEOTIDE SEQUENCE</scope>
    <source>
        <strain evidence="1">CGMCC 4.7403</strain>
    </source>
</reference>
<sequence>MRVIVCDQSGTVRKEGRVREKNGDSMHKLKKAAAVAAMVGGISLAGGGVASAGDYDDPYPYPGVAIENLQVVECDQTFEPNTSAITGGAAGGDNQTNVGNFCTVVGEVED</sequence>
<dbReference type="Proteomes" id="UP000603227">
    <property type="component" value="Unassembled WGS sequence"/>
</dbReference>
<dbReference type="EMBL" id="BNAT01000054">
    <property type="protein sequence ID" value="GHE62106.1"/>
    <property type="molecule type" value="Genomic_DNA"/>
</dbReference>
<gene>
    <name evidence="1" type="ORF">GCM10017771_85380</name>
</gene>